<accession>A0A8S0WIK1</accession>
<evidence type="ECO:0000313" key="3">
    <source>
        <dbReference type="Proteomes" id="UP001071230"/>
    </source>
</evidence>
<dbReference type="Proteomes" id="UP001071230">
    <property type="component" value="Unassembled WGS sequence"/>
</dbReference>
<reference evidence="2" key="1">
    <citation type="submission" date="2014-11" db="EMBL/GenBank/DDBJ databases">
        <authorList>
            <person name="Hornung B.V."/>
        </authorList>
    </citation>
    <scope>NUCLEOTIDE SEQUENCE</scope>
    <source>
        <strain evidence="2">INE</strain>
    </source>
</reference>
<dbReference type="GO" id="GO:0003677">
    <property type="term" value="F:DNA binding"/>
    <property type="evidence" value="ECO:0007669"/>
    <property type="project" value="InterPro"/>
</dbReference>
<dbReference type="EMBL" id="CDGJ01000029">
    <property type="protein sequence ID" value="CEJ06491.1"/>
    <property type="molecule type" value="Genomic_DNA"/>
</dbReference>
<dbReference type="GO" id="GO:0006313">
    <property type="term" value="P:DNA transposition"/>
    <property type="evidence" value="ECO:0007669"/>
    <property type="project" value="InterPro"/>
</dbReference>
<keyword evidence="3" id="KW-1185">Reference proteome</keyword>
<organism evidence="1">
    <name type="scientific">Acididesulfobacillus acetoxydans</name>
    <dbReference type="NCBI Taxonomy" id="1561005"/>
    <lineage>
        <taxon>Bacteria</taxon>
        <taxon>Bacillati</taxon>
        <taxon>Bacillota</taxon>
        <taxon>Clostridia</taxon>
        <taxon>Eubacteriales</taxon>
        <taxon>Peptococcaceae</taxon>
        <taxon>Acididesulfobacillus</taxon>
    </lineage>
</organism>
<proteinExistence type="predicted"/>
<evidence type="ECO:0000313" key="2">
    <source>
        <dbReference type="EMBL" id="CEJ06491.1"/>
    </source>
</evidence>
<gene>
    <name evidence="2" type="ORF">DEACI_0939</name>
    <name evidence="1" type="ORF">DEACI_4235</name>
</gene>
<dbReference type="InterPro" id="IPR009057">
    <property type="entry name" value="Homeodomain-like_sf"/>
</dbReference>
<dbReference type="KEGG" id="aacx:DEACI_4235"/>
<name>A0A8S0WIK1_9FIRM</name>
<dbReference type="SUPFAM" id="SSF46689">
    <property type="entry name" value="Homeodomain-like"/>
    <property type="match status" value="1"/>
</dbReference>
<protein>
    <submittedName>
        <fullName evidence="1">Transposase</fullName>
    </submittedName>
</protein>
<dbReference type="InterPro" id="IPR002514">
    <property type="entry name" value="Transposase_8"/>
</dbReference>
<dbReference type="Pfam" id="PF01527">
    <property type="entry name" value="HTH_Tnp_1"/>
    <property type="match status" value="1"/>
</dbReference>
<dbReference type="RefSeq" id="WP_240986618.1">
    <property type="nucleotide sequence ID" value="NZ_LR746496.1"/>
</dbReference>
<reference evidence="1" key="2">
    <citation type="submission" date="2020-01" db="EMBL/GenBank/DDBJ databases">
        <authorList>
            <person name="Hornung B."/>
        </authorList>
    </citation>
    <scope>NUCLEOTIDE SEQUENCE</scope>
    <source>
        <strain evidence="1">PacBioINE</strain>
    </source>
</reference>
<sequence>MVKRNRYSKEFKTEVLREVREVGNAVPVAKKHGISVGLIYRWGKQSEHKAWEQASDEAKKIAEYLPSPKEFRELEEENGRLKSILGEKDLEIAIYQDLLKNRQPGFPKK</sequence>
<dbReference type="AlphaFoldDB" id="A0A8S0WIK1"/>
<dbReference type="GO" id="GO:0004803">
    <property type="term" value="F:transposase activity"/>
    <property type="evidence" value="ECO:0007669"/>
    <property type="project" value="InterPro"/>
</dbReference>
<dbReference type="Proteomes" id="UP000836597">
    <property type="component" value="Chromosome"/>
</dbReference>
<evidence type="ECO:0000313" key="1">
    <source>
        <dbReference type="EMBL" id="CAA7603412.1"/>
    </source>
</evidence>
<dbReference type="EMBL" id="LR746496">
    <property type="protein sequence ID" value="CAA7603412.1"/>
    <property type="molecule type" value="Genomic_DNA"/>
</dbReference>